<dbReference type="InterPro" id="IPR015421">
    <property type="entry name" value="PyrdxlP-dep_Trfase_major"/>
</dbReference>
<dbReference type="PANTHER" id="PTHR46383">
    <property type="entry name" value="ASPARTATE AMINOTRANSFERASE"/>
    <property type="match status" value="1"/>
</dbReference>
<dbReference type="AlphaFoldDB" id="A0A926J7P8"/>
<dbReference type="Gene3D" id="3.40.640.10">
    <property type="entry name" value="Type I PLP-dependent aspartate aminotransferase-like (Major domain)"/>
    <property type="match status" value="1"/>
</dbReference>
<proteinExistence type="inferred from homology"/>
<sequence length="392" mass="42401">MPNLSPLISRISGPAAQAWEVGNVAFERIRQGHDIIHLGVGDPDLDTPKPIRQALVDALESGKTHYSPLAGEPALRAAIAESAAKIYGGQVNAANVVVTSGAQGALFAVFLLIASAGDEVIVLEPAYATYPASVTAGGATMVTVKLAEQDGYQLDIPQITAAITPRTRAILVNSPGNPSGTVFEQNDLDTLAGICAERGIWLVSDEVYWSLCYDRDHSSPYKRQDTRQNVIVLNSLSKSHAMTGWRLGWAIAPDAIVEQLINLAQTQHFGINQFVQEAALSAVRDDVTTHEIRRIFQLRRDALMQELRKSNVLSFSEPEGGMFLLIDVSRTGLDGKAFAEKLLDLEQVAVVPGFGFGAGMSDCIRVGFLTDPERLKEAGRRIVRFANEVKNV</sequence>
<comment type="caution">
    <text evidence="10">The sequence shown here is derived from an EMBL/GenBank/DDBJ whole genome shotgun (WGS) entry which is preliminary data.</text>
</comment>
<protein>
    <recommendedName>
        <fullName evidence="8">Aminotransferase</fullName>
        <ecNumber evidence="8">2.6.1.-</ecNumber>
    </recommendedName>
</protein>
<evidence type="ECO:0000259" key="9">
    <source>
        <dbReference type="Pfam" id="PF00155"/>
    </source>
</evidence>
<keyword evidence="5 8" id="KW-0808">Transferase</keyword>
<evidence type="ECO:0000313" key="11">
    <source>
        <dbReference type="Proteomes" id="UP000608594"/>
    </source>
</evidence>
<dbReference type="InterPro" id="IPR015422">
    <property type="entry name" value="PyrdxlP-dep_Trfase_small"/>
</dbReference>
<keyword evidence="6" id="KW-0663">Pyridoxal phosphate</keyword>
<evidence type="ECO:0000256" key="5">
    <source>
        <dbReference type="ARBA" id="ARBA00022679"/>
    </source>
</evidence>
<dbReference type="InterPro" id="IPR004839">
    <property type="entry name" value="Aminotransferase_I/II_large"/>
</dbReference>
<dbReference type="PANTHER" id="PTHR46383:SF1">
    <property type="entry name" value="ASPARTATE AMINOTRANSFERASE"/>
    <property type="match status" value="1"/>
</dbReference>
<dbReference type="Gene3D" id="3.90.1150.10">
    <property type="entry name" value="Aspartate Aminotransferase, domain 1"/>
    <property type="match status" value="1"/>
</dbReference>
<dbReference type="CDD" id="cd00609">
    <property type="entry name" value="AAT_like"/>
    <property type="match status" value="1"/>
</dbReference>
<feature type="domain" description="Aminotransferase class I/classII large" evidence="9">
    <location>
        <begin position="34"/>
        <end position="382"/>
    </location>
</feature>
<dbReference type="EC" id="2.6.1.-" evidence="8"/>
<evidence type="ECO:0000256" key="8">
    <source>
        <dbReference type="RuleBase" id="RU000481"/>
    </source>
</evidence>
<name>A0A926J7P8_9RHOB</name>
<evidence type="ECO:0000256" key="1">
    <source>
        <dbReference type="ARBA" id="ARBA00001933"/>
    </source>
</evidence>
<comment type="similarity">
    <text evidence="2 8">Belongs to the class-I pyridoxal-phosphate-dependent aminotransferase family.</text>
</comment>
<evidence type="ECO:0000256" key="7">
    <source>
        <dbReference type="ARBA" id="ARBA00049185"/>
    </source>
</evidence>
<reference evidence="10" key="1">
    <citation type="submission" date="2020-08" db="EMBL/GenBank/DDBJ databases">
        <title>Paracoccus amoyensis sp. nov., isolated from the surface seawater at coast of Xiamen, Fujian.</title>
        <authorList>
            <person name="Lyu L."/>
        </authorList>
    </citation>
    <scope>NUCLEOTIDE SEQUENCE</scope>
    <source>
        <strain evidence="10">11-3</strain>
    </source>
</reference>
<gene>
    <name evidence="10" type="ORF">H4P12_17995</name>
</gene>
<comment type="catalytic activity">
    <reaction evidence="7">
        <text>L-aspartate + 2-oxoglutarate = oxaloacetate + L-glutamate</text>
        <dbReference type="Rhea" id="RHEA:21824"/>
        <dbReference type="ChEBI" id="CHEBI:16452"/>
        <dbReference type="ChEBI" id="CHEBI:16810"/>
        <dbReference type="ChEBI" id="CHEBI:29985"/>
        <dbReference type="ChEBI" id="CHEBI:29991"/>
        <dbReference type="EC" id="2.6.1.1"/>
    </reaction>
</comment>
<dbReference type="Proteomes" id="UP000608594">
    <property type="component" value="Unassembled WGS sequence"/>
</dbReference>
<dbReference type="SUPFAM" id="SSF53383">
    <property type="entry name" value="PLP-dependent transferases"/>
    <property type="match status" value="1"/>
</dbReference>
<dbReference type="InterPro" id="IPR050596">
    <property type="entry name" value="AspAT/PAT-like"/>
</dbReference>
<dbReference type="PROSITE" id="PS00105">
    <property type="entry name" value="AA_TRANSFER_CLASS_1"/>
    <property type="match status" value="1"/>
</dbReference>
<dbReference type="InterPro" id="IPR015424">
    <property type="entry name" value="PyrdxlP-dep_Trfase"/>
</dbReference>
<dbReference type="EMBL" id="JACOQL010000009">
    <property type="protein sequence ID" value="MBC9248557.1"/>
    <property type="molecule type" value="Genomic_DNA"/>
</dbReference>
<accession>A0A926J7P8</accession>
<dbReference type="GO" id="GO:0004069">
    <property type="term" value="F:L-aspartate:2-oxoglutarate aminotransferase activity"/>
    <property type="evidence" value="ECO:0007669"/>
    <property type="project" value="UniProtKB-EC"/>
</dbReference>
<dbReference type="Pfam" id="PF00155">
    <property type="entry name" value="Aminotran_1_2"/>
    <property type="match status" value="1"/>
</dbReference>
<dbReference type="RefSeq" id="WP_187795020.1">
    <property type="nucleotide sequence ID" value="NZ_JACOQL010000009.1"/>
</dbReference>
<evidence type="ECO:0000256" key="4">
    <source>
        <dbReference type="ARBA" id="ARBA00022576"/>
    </source>
</evidence>
<keyword evidence="4 8" id="KW-0032">Aminotransferase</keyword>
<evidence type="ECO:0000256" key="6">
    <source>
        <dbReference type="ARBA" id="ARBA00022898"/>
    </source>
</evidence>
<evidence type="ECO:0000256" key="2">
    <source>
        <dbReference type="ARBA" id="ARBA00007441"/>
    </source>
</evidence>
<dbReference type="InterPro" id="IPR004838">
    <property type="entry name" value="NHTrfase_class1_PyrdxlP-BS"/>
</dbReference>
<evidence type="ECO:0000256" key="3">
    <source>
        <dbReference type="ARBA" id="ARBA00011738"/>
    </source>
</evidence>
<dbReference type="GO" id="GO:0006520">
    <property type="term" value="P:amino acid metabolic process"/>
    <property type="evidence" value="ECO:0007669"/>
    <property type="project" value="InterPro"/>
</dbReference>
<dbReference type="FunFam" id="3.40.640.10:FF:000033">
    <property type="entry name" value="Aspartate aminotransferase"/>
    <property type="match status" value="1"/>
</dbReference>
<comment type="subunit">
    <text evidence="3">Homodimer.</text>
</comment>
<evidence type="ECO:0000313" key="10">
    <source>
        <dbReference type="EMBL" id="MBC9248557.1"/>
    </source>
</evidence>
<organism evidence="10 11">
    <name type="scientific">Paracoccus amoyensis</name>
    <dbReference type="NCBI Taxonomy" id="2760093"/>
    <lineage>
        <taxon>Bacteria</taxon>
        <taxon>Pseudomonadati</taxon>
        <taxon>Pseudomonadota</taxon>
        <taxon>Alphaproteobacteria</taxon>
        <taxon>Rhodobacterales</taxon>
        <taxon>Paracoccaceae</taxon>
        <taxon>Paracoccus</taxon>
    </lineage>
</organism>
<comment type="cofactor">
    <cofactor evidence="1 8">
        <name>pyridoxal 5'-phosphate</name>
        <dbReference type="ChEBI" id="CHEBI:597326"/>
    </cofactor>
</comment>
<keyword evidence="11" id="KW-1185">Reference proteome</keyword>
<dbReference type="GO" id="GO:0030170">
    <property type="term" value="F:pyridoxal phosphate binding"/>
    <property type="evidence" value="ECO:0007669"/>
    <property type="project" value="InterPro"/>
</dbReference>